<dbReference type="Gene3D" id="3.30.1050.10">
    <property type="entry name" value="SCP2 sterol-binding domain"/>
    <property type="match status" value="1"/>
</dbReference>
<organism evidence="2 3">
    <name type="scientific">Notoacmeibacter marinus</name>
    <dbReference type="NCBI Taxonomy" id="1876515"/>
    <lineage>
        <taxon>Bacteria</taxon>
        <taxon>Pseudomonadati</taxon>
        <taxon>Pseudomonadota</taxon>
        <taxon>Alphaproteobacteria</taxon>
        <taxon>Hyphomicrobiales</taxon>
        <taxon>Notoacmeibacteraceae</taxon>
        <taxon>Notoacmeibacter</taxon>
    </lineage>
</organism>
<dbReference type="EMBL" id="NBYO01000002">
    <property type="protein sequence ID" value="OXT00688.1"/>
    <property type="molecule type" value="Genomic_DNA"/>
</dbReference>
<dbReference type="Proteomes" id="UP000215405">
    <property type="component" value="Unassembled WGS sequence"/>
</dbReference>
<sequence length="93" mass="10091">MAMDDIAEKIRPAVKESDFSDSVKFDCGSDGVMVIDGNEVSTEDKPADCTITMEKSDLEDMISGDLDATQAFMSGKLKVDGDMSVAMKLQQLF</sequence>
<dbReference type="Pfam" id="PF02036">
    <property type="entry name" value="SCP2"/>
    <property type="match status" value="1"/>
</dbReference>
<name>A0A231UXM1_9HYPH</name>
<protein>
    <submittedName>
        <fullName evidence="2">Sterol-binding protein</fullName>
    </submittedName>
</protein>
<dbReference type="RefSeq" id="WP_094077511.1">
    <property type="nucleotide sequence ID" value="NZ_KZ851843.1"/>
</dbReference>
<dbReference type="InterPro" id="IPR036527">
    <property type="entry name" value="SCP2_sterol-bd_dom_sf"/>
</dbReference>
<dbReference type="SUPFAM" id="SSF55718">
    <property type="entry name" value="SCP-like"/>
    <property type="match status" value="1"/>
</dbReference>
<dbReference type="AlphaFoldDB" id="A0A231UXM1"/>
<dbReference type="PANTHER" id="PTHR10094:SF25">
    <property type="entry name" value="SCP2 STEROL-BINDING DOMAIN-CONTAINING PROTEIN 1"/>
    <property type="match status" value="1"/>
</dbReference>
<comment type="caution">
    <text evidence="2">The sequence shown here is derived from an EMBL/GenBank/DDBJ whole genome shotgun (WGS) entry which is preliminary data.</text>
</comment>
<reference evidence="3" key="1">
    <citation type="journal article" date="2017" name="Int. J. Syst. Evol. Microbiol.">
        <title>Notoacmeibacter marinus gen. nov., sp. nov., isolated from the gut of a limpet and proposal of Notoacmeibacteraceae fam. nov. in the order Rhizobiales of the class Alphaproteobacteria.</title>
        <authorList>
            <person name="Huang Z."/>
            <person name="Guo F."/>
            <person name="Lai Q."/>
        </authorList>
    </citation>
    <scope>NUCLEOTIDE SEQUENCE [LARGE SCALE GENOMIC DNA]</scope>
    <source>
        <strain evidence="3">XMTR2A4</strain>
    </source>
</reference>
<evidence type="ECO:0000313" key="3">
    <source>
        <dbReference type="Proteomes" id="UP000215405"/>
    </source>
</evidence>
<keyword evidence="3" id="KW-1185">Reference proteome</keyword>
<dbReference type="PANTHER" id="PTHR10094">
    <property type="entry name" value="STEROL CARRIER PROTEIN 2 SCP-2 FAMILY PROTEIN"/>
    <property type="match status" value="1"/>
</dbReference>
<dbReference type="OrthoDB" id="9809312at2"/>
<dbReference type="GO" id="GO:0005829">
    <property type="term" value="C:cytosol"/>
    <property type="evidence" value="ECO:0007669"/>
    <property type="project" value="TreeGrafter"/>
</dbReference>
<evidence type="ECO:0000259" key="1">
    <source>
        <dbReference type="Pfam" id="PF02036"/>
    </source>
</evidence>
<proteinExistence type="predicted"/>
<gene>
    <name evidence="2" type="ORF">B7H23_11385</name>
</gene>
<evidence type="ECO:0000313" key="2">
    <source>
        <dbReference type="EMBL" id="OXT00688.1"/>
    </source>
</evidence>
<feature type="domain" description="SCP2" evidence="1">
    <location>
        <begin position="14"/>
        <end position="93"/>
    </location>
</feature>
<accession>A0A231UXM1</accession>
<dbReference type="InterPro" id="IPR003033">
    <property type="entry name" value="SCP2_sterol-bd_dom"/>
</dbReference>